<gene>
    <name evidence="3" type="ORF">KQP761_LOCUS15152</name>
</gene>
<accession>A0A815U980</accession>
<proteinExistence type="predicted"/>
<sequence>MMIYYFASFILFTMCWWYVFSIPIDTEDKPLPFFPTLRRKREEDDTTNIKAILATINTHQTKIDDHRIMISNIVNGTDNSKIFEKAVSNHYSNAGPIWTSWRDICLIILMIFALCQNLYCCIVKVQLKP</sequence>
<dbReference type="EMBL" id="CAJNOW010007320">
    <property type="protein sequence ID" value="CAF1510845.1"/>
    <property type="molecule type" value="Genomic_DNA"/>
</dbReference>
<keyword evidence="1" id="KW-1133">Transmembrane helix</keyword>
<dbReference type="OrthoDB" id="10279595at2759"/>
<protein>
    <recommendedName>
        <fullName evidence="5">ATP synthase F0 subunit 8</fullName>
    </recommendedName>
</protein>
<comment type="caution">
    <text evidence="3">The sequence shown here is derived from an EMBL/GenBank/DDBJ whole genome shotgun (WGS) entry which is preliminary data.</text>
</comment>
<feature type="signal peptide" evidence="2">
    <location>
        <begin position="1"/>
        <end position="21"/>
    </location>
</feature>
<dbReference type="Proteomes" id="UP000663834">
    <property type="component" value="Unassembled WGS sequence"/>
</dbReference>
<evidence type="ECO:0000313" key="4">
    <source>
        <dbReference type="Proteomes" id="UP000663834"/>
    </source>
</evidence>
<name>A0A815U980_9BILA</name>
<feature type="transmembrane region" description="Helical" evidence="1">
    <location>
        <begin position="101"/>
        <end position="123"/>
    </location>
</feature>
<evidence type="ECO:0000313" key="3">
    <source>
        <dbReference type="EMBL" id="CAF1510845.1"/>
    </source>
</evidence>
<feature type="chain" id="PRO_5032631438" description="ATP synthase F0 subunit 8" evidence="2">
    <location>
        <begin position="22"/>
        <end position="129"/>
    </location>
</feature>
<keyword evidence="2" id="KW-0732">Signal</keyword>
<keyword evidence="1" id="KW-0472">Membrane</keyword>
<dbReference type="AlphaFoldDB" id="A0A815U980"/>
<evidence type="ECO:0000256" key="2">
    <source>
        <dbReference type="SAM" id="SignalP"/>
    </source>
</evidence>
<keyword evidence="1" id="KW-0812">Transmembrane</keyword>
<evidence type="ECO:0000256" key="1">
    <source>
        <dbReference type="SAM" id="Phobius"/>
    </source>
</evidence>
<evidence type="ECO:0008006" key="5">
    <source>
        <dbReference type="Google" id="ProtNLM"/>
    </source>
</evidence>
<reference evidence="3" key="1">
    <citation type="submission" date="2021-02" db="EMBL/GenBank/DDBJ databases">
        <authorList>
            <person name="Nowell W R."/>
        </authorList>
    </citation>
    <scope>NUCLEOTIDE SEQUENCE</scope>
</reference>
<organism evidence="3 4">
    <name type="scientific">Rotaria magnacalcarata</name>
    <dbReference type="NCBI Taxonomy" id="392030"/>
    <lineage>
        <taxon>Eukaryota</taxon>
        <taxon>Metazoa</taxon>
        <taxon>Spiralia</taxon>
        <taxon>Gnathifera</taxon>
        <taxon>Rotifera</taxon>
        <taxon>Eurotatoria</taxon>
        <taxon>Bdelloidea</taxon>
        <taxon>Philodinida</taxon>
        <taxon>Philodinidae</taxon>
        <taxon>Rotaria</taxon>
    </lineage>
</organism>